<protein>
    <submittedName>
        <fullName evidence="1">Uncharacterized protein</fullName>
    </submittedName>
</protein>
<evidence type="ECO:0000313" key="2">
    <source>
        <dbReference type="Proteomes" id="UP001481413"/>
    </source>
</evidence>
<dbReference type="RefSeq" id="WP_353295244.1">
    <property type="nucleotide sequence ID" value="NZ_BAABWH010000005.1"/>
</dbReference>
<proteinExistence type="predicted"/>
<evidence type="ECO:0000313" key="1">
    <source>
        <dbReference type="EMBL" id="GAA6146085.1"/>
    </source>
</evidence>
<dbReference type="EMBL" id="BAABWH010000005">
    <property type="protein sequence ID" value="GAA6146085.1"/>
    <property type="molecule type" value="Genomic_DNA"/>
</dbReference>
<comment type="caution">
    <text evidence="1">The sequence shown here is derived from an EMBL/GenBank/DDBJ whole genome shotgun (WGS) entry which is preliminary data.</text>
</comment>
<keyword evidence="2" id="KW-1185">Reference proteome</keyword>
<name>A0ABQ0A1D0_9GAMM</name>
<reference evidence="1 2" key="1">
    <citation type="submission" date="2024-04" db="EMBL/GenBank/DDBJ databases">
        <title>Draft genome sequence of Thalassolituus maritimus NBRC 116585.</title>
        <authorList>
            <person name="Miyakawa T."/>
            <person name="Kusuya Y."/>
            <person name="Miura T."/>
        </authorList>
    </citation>
    <scope>NUCLEOTIDE SEQUENCE [LARGE SCALE GENOMIC DNA]</scope>
    <source>
        <strain evidence="1 2">5NW40-0001</strain>
    </source>
</reference>
<gene>
    <name evidence="1" type="ORF">NBRC116585_22030</name>
</gene>
<sequence>MNTVAQQQQNSDLVWDLEKLNQHKRAMNFVKQFENRFCVFSTSVRQLYTNYSIFFPEEAHRQMVILPDPYAFHDTFSHLNPNAVTATGLHVIPGNLIGKQGLYLVISHKDKKVRSVPIPFQEGMRQILRRTNSDDPFLPVLMKGDLREFNDKLPCLHLHRLRLSELSGLSSLERESIRSLITDKLMDLYQKSATFNTGSLDQASTTSS</sequence>
<accession>A0ABQ0A1D0</accession>
<dbReference type="Proteomes" id="UP001481413">
    <property type="component" value="Unassembled WGS sequence"/>
</dbReference>
<organism evidence="1 2">
    <name type="scientific">Thalassolituus maritimus</name>
    <dbReference type="NCBI Taxonomy" id="484498"/>
    <lineage>
        <taxon>Bacteria</taxon>
        <taxon>Pseudomonadati</taxon>
        <taxon>Pseudomonadota</taxon>
        <taxon>Gammaproteobacteria</taxon>
        <taxon>Oceanospirillales</taxon>
        <taxon>Oceanospirillaceae</taxon>
        <taxon>Thalassolituus</taxon>
    </lineage>
</organism>